<name>O80264_9VIRU</name>
<evidence type="ECO:0000259" key="8">
    <source>
        <dbReference type="Pfam" id="PF00263"/>
    </source>
</evidence>
<dbReference type="PANTHER" id="PTHR30332">
    <property type="entry name" value="PROBABLE GENERAL SECRETION PATHWAY PROTEIN D"/>
    <property type="match status" value="1"/>
</dbReference>
<organism evidence="11 12">
    <name type="scientific">Vibrio phage fs2</name>
    <dbReference type="NCBI Taxonomy" id="83201"/>
    <lineage>
        <taxon>Viruses</taxon>
        <taxon>Monodnaviria</taxon>
        <taxon>Loebvirae</taxon>
        <taxon>Hofneiviricota</taxon>
        <taxon>Faserviricetes</taxon>
        <taxon>Tubulavirales</taxon>
        <taxon>Inoviridae</taxon>
        <taxon>Saetivirus</taxon>
        <taxon>Saetivirus fs2</taxon>
    </lineage>
</organism>
<keyword evidence="2 7" id="KW-0812">Transmembrane</keyword>
<dbReference type="OrthoDB" id="9067at10239"/>
<evidence type="ECO:0000256" key="6">
    <source>
        <dbReference type="ARBA" id="ARBA00023136"/>
    </source>
</evidence>
<dbReference type="InterPro" id="IPR050810">
    <property type="entry name" value="Bact_Secretion_Sys_Channel"/>
</dbReference>
<dbReference type="InterPro" id="IPR001775">
    <property type="entry name" value="GspD/PilQ"/>
</dbReference>
<evidence type="ECO:0000256" key="3">
    <source>
        <dbReference type="ARBA" id="ARBA00022729"/>
    </source>
</evidence>
<dbReference type="GO" id="GO:0009306">
    <property type="term" value="P:protein secretion"/>
    <property type="evidence" value="ECO:0007669"/>
    <property type="project" value="InterPro"/>
</dbReference>
<feature type="transmembrane region" description="Helical" evidence="7">
    <location>
        <begin position="441"/>
        <end position="459"/>
    </location>
</feature>
<feature type="domain" description="Type II/III secretion system secretin-like" evidence="8">
    <location>
        <begin position="285"/>
        <end position="441"/>
    </location>
</feature>
<keyword evidence="4" id="KW-1043">Host membrane</keyword>
<dbReference type="GeneID" id="1261863"/>
<evidence type="ECO:0000256" key="4">
    <source>
        <dbReference type="ARBA" id="ARBA00022870"/>
    </source>
</evidence>
<sequence length="500" mass="54021">MKLFTAKKSKNEKVVNPAPRWVIFRLFEKITRRGATSGHAAKQSTILKSARQLLLILMLSLPAHAAPFESSDTPIAEFASWYSQQTGIKVVLGQGVLGSVSFTAPDLVPAEYPAFFDSVLRAHGYYLVKDGNAYVIKIAPEAKEVITPAIVKLYRFNYIRNSKLSDLVQSTLKATSSEFVKDKQVDNYSVEILPNTNALIVSGTAQQLEKLDVLLSAIDVPQRQIFIEAVITETELGDNSELGVNLQAAFDKAGFVTNLVNASKLKDNLFIFESGDFNALVKAISGSSDTRLLSRPNILIMDRERGYITVGQNVPFLVSNSTTDGGTSVQRIERKDVGVSLEVTPHVMGDDVILVINQESSSVTDSTIAADIITNKRTLMTTVAVKSGQTIVLGGLISDEKRNVESGVPVLKDTPLIGGLFRSTSTKNVQKELRVVIKSTVFIKGLYSPLILAIALAYFTSFERVIASLGASICSIAIAVSSCCGATLSPVGILSALPPF</sequence>
<dbReference type="Pfam" id="PF00263">
    <property type="entry name" value="Secretin"/>
    <property type="match status" value="1"/>
</dbReference>
<dbReference type="InterPro" id="IPR049371">
    <property type="entry name" value="GspD-like_N0"/>
</dbReference>
<feature type="transmembrane region" description="Helical" evidence="7">
    <location>
        <begin position="471"/>
        <end position="497"/>
    </location>
</feature>
<keyword evidence="12" id="KW-1185">Reference proteome</keyword>
<dbReference type="Pfam" id="PF21305">
    <property type="entry name" value="type_II_gspD_N0"/>
    <property type="match status" value="1"/>
</dbReference>
<reference evidence="11 12" key="1">
    <citation type="journal article" date="1998" name="Microbiology">
        <title>A novel filamentous phage, fs-2, of Vibrio cholerae O139.</title>
        <authorList>
            <person name="Ikema M."/>
            <person name="Honma Y."/>
        </authorList>
    </citation>
    <scope>NUCLEOTIDE SEQUENCE [LARGE SCALE GENOMIC DNA]</scope>
</reference>
<comment type="subcellular location">
    <subcellularLocation>
        <location evidence="1">Host membrane</location>
        <topology evidence="1">Single-pass type I membrane protein</topology>
    </subcellularLocation>
</comment>
<dbReference type="InterPro" id="IPR004846">
    <property type="entry name" value="T2SS/T3SS_dom"/>
</dbReference>
<proteinExistence type="predicted"/>
<protein>
    <submittedName>
        <fullName evidence="11">DNA, complete genome</fullName>
    </submittedName>
</protein>
<dbReference type="EMBL" id="AB002632">
    <property type="protein sequence ID" value="BAA33484.1"/>
    <property type="molecule type" value="Genomic_DNA"/>
</dbReference>
<evidence type="ECO:0000256" key="7">
    <source>
        <dbReference type="SAM" id="Phobius"/>
    </source>
</evidence>
<dbReference type="InterPro" id="IPR038591">
    <property type="entry name" value="NolW-like_sf"/>
</dbReference>
<evidence type="ECO:0000256" key="5">
    <source>
        <dbReference type="ARBA" id="ARBA00022989"/>
    </source>
</evidence>
<dbReference type="InterPro" id="IPR005644">
    <property type="entry name" value="NolW-like"/>
</dbReference>
<keyword evidence="6 7" id="KW-0472">Membrane</keyword>
<dbReference type="Proteomes" id="UP000000978">
    <property type="component" value="Segment"/>
</dbReference>
<accession>O80264</accession>
<evidence type="ECO:0000313" key="12">
    <source>
        <dbReference type="Proteomes" id="UP000000978"/>
    </source>
</evidence>
<dbReference type="Gene3D" id="3.30.1370.120">
    <property type="match status" value="1"/>
</dbReference>
<keyword evidence="3" id="KW-0732">Signal</keyword>
<dbReference type="PANTHER" id="PTHR30332:SF24">
    <property type="entry name" value="SECRETIN GSPD-RELATED"/>
    <property type="match status" value="1"/>
</dbReference>
<dbReference type="GO" id="GO:0033644">
    <property type="term" value="C:host cell membrane"/>
    <property type="evidence" value="ECO:0007669"/>
    <property type="project" value="UniProtKB-SubCell"/>
</dbReference>
<evidence type="ECO:0000313" key="11">
    <source>
        <dbReference type="EMBL" id="BAA33484.1"/>
    </source>
</evidence>
<evidence type="ECO:0000256" key="1">
    <source>
        <dbReference type="ARBA" id="ARBA00004313"/>
    </source>
</evidence>
<feature type="domain" description="NolW-like" evidence="9">
    <location>
        <begin position="151"/>
        <end position="224"/>
    </location>
</feature>
<evidence type="ECO:0000259" key="10">
    <source>
        <dbReference type="Pfam" id="PF21305"/>
    </source>
</evidence>
<keyword evidence="5 7" id="KW-1133">Transmembrane helix</keyword>
<dbReference type="RefSeq" id="NP_047372.1">
    <property type="nucleotide sequence ID" value="NC_001956.1"/>
</dbReference>
<dbReference type="KEGG" id="vg:1261863"/>
<dbReference type="PRINTS" id="PR00811">
    <property type="entry name" value="BCTERIALGSPD"/>
</dbReference>
<evidence type="ECO:0000259" key="9">
    <source>
        <dbReference type="Pfam" id="PF03958"/>
    </source>
</evidence>
<feature type="domain" description="GspD-like N0" evidence="10">
    <location>
        <begin position="71"/>
        <end position="134"/>
    </location>
</feature>
<dbReference type="PRINTS" id="PR01032">
    <property type="entry name" value="PHAGEIV"/>
</dbReference>
<evidence type="ECO:0000256" key="2">
    <source>
        <dbReference type="ARBA" id="ARBA00022692"/>
    </source>
</evidence>
<dbReference type="Pfam" id="PF03958">
    <property type="entry name" value="Secretin_N"/>
    <property type="match status" value="1"/>
</dbReference>
<dbReference type="Gene3D" id="3.55.50.30">
    <property type="match status" value="1"/>
</dbReference>